<feature type="transmembrane region" description="Helical" evidence="1">
    <location>
        <begin position="293"/>
        <end position="313"/>
    </location>
</feature>
<organism evidence="2 3">
    <name type="scientific">Stackebrandtia albiflava</name>
    <dbReference type="NCBI Taxonomy" id="406432"/>
    <lineage>
        <taxon>Bacteria</taxon>
        <taxon>Bacillati</taxon>
        <taxon>Actinomycetota</taxon>
        <taxon>Actinomycetes</taxon>
        <taxon>Glycomycetales</taxon>
        <taxon>Glycomycetaceae</taxon>
        <taxon>Stackebrandtia</taxon>
    </lineage>
</organism>
<evidence type="ECO:0000256" key="1">
    <source>
        <dbReference type="SAM" id="Phobius"/>
    </source>
</evidence>
<keyword evidence="1" id="KW-0472">Membrane</keyword>
<name>A0A562V301_9ACTN</name>
<gene>
    <name evidence="2" type="ORF">LX16_2990</name>
</gene>
<dbReference type="Proteomes" id="UP000321617">
    <property type="component" value="Unassembled WGS sequence"/>
</dbReference>
<dbReference type="EMBL" id="VLLL01000006">
    <property type="protein sequence ID" value="TWJ12235.1"/>
    <property type="molecule type" value="Genomic_DNA"/>
</dbReference>
<evidence type="ECO:0000313" key="2">
    <source>
        <dbReference type="EMBL" id="TWJ12235.1"/>
    </source>
</evidence>
<feature type="transmembrane region" description="Helical" evidence="1">
    <location>
        <begin position="54"/>
        <end position="70"/>
    </location>
</feature>
<accession>A0A562V301</accession>
<feature type="transmembrane region" description="Helical" evidence="1">
    <location>
        <begin position="251"/>
        <end position="281"/>
    </location>
</feature>
<feature type="transmembrane region" description="Helical" evidence="1">
    <location>
        <begin position="101"/>
        <end position="123"/>
    </location>
</feature>
<protein>
    <submittedName>
        <fullName evidence="2">Uncharacterized protein</fullName>
    </submittedName>
</protein>
<feature type="transmembrane region" description="Helical" evidence="1">
    <location>
        <begin position="166"/>
        <end position="186"/>
    </location>
</feature>
<sequence length="323" mass="32529">MTAGIHRFGPLTVAAVAAIWWGFAITVLQPASEPPNPPAPDMSVGNNVYWVRETRWAMIVLVVLAFVWAHRGNHRRTLTVALPAGIAWIAADILLDRADVAGMAATAITTVVALAVVAAGAFWSASVPAARPQQSGLLAAFCVAAVLMPAAAAIESPTDVEPALHWAGAIGGLLSLAVALGCAVAASSTPVKVPVVAGIAVTGVLLVAAARLASPDGQARPFVTVATIALLLVAGYLVAVHGPGRIGQAMVLLVCVPVVSLPLLMAGMLFTGVAASLTALAGNAPINAADSDVIVTALAVVVGLILGVVAVGLSRFGDNNRLT</sequence>
<feature type="transmembrane region" description="Helical" evidence="1">
    <location>
        <begin position="219"/>
        <end position="239"/>
    </location>
</feature>
<keyword evidence="1" id="KW-0812">Transmembrane</keyword>
<feature type="transmembrane region" description="Helical" evidence="1">
    <location>
        <begin position="193"/>
        <end position="213"/>
    </location>
</feature>
<dbReference type="RefSeq" id="WP_147139182.1">
    <property type="nucleotide sequence ID" value="NZ_BAABIJ010000002.1"/>
</dbReference>
<evidence type="ECO:0000313" key="3">
    <source>
        <dbReference type="Proteomes" id="UP000321617"/>
    </source>
</evidence>
<proteinExistence type="predicted"/>
<feature type="transmembrane region" description="Helical" evidence="1">
    <location>
        <begin position="135"/>
        <end position="154"/>
    </location>
</feature>
<comment type="caution">
    <text evidence="2">The sequence shown here is derived from an EMBL/GenBank/DDBJ whole genome shotgun (WGS) entry which is preliminary data.</text>
</comment>
<keyword evidence="1" id="KW-1133">Transmembrane helix</keyword>
<feature type="transmembrane region" description="Helical" evidence="1">
    <location>
        <begin position="77"/>
        <end position="95"/>
    </location>
</feature>
<dbReference type="AlphaFoldDB" id="A0A562V301"/>
<dbReference type="OrthoDB" id="3380400at2"/>
<keyword evidence="3" id="KW-1185">Reference proteome</keyword>
<reference evidence="2 3" key="1">
    <citation type="journal article" date="2013" name="Stand. Genomic Sci.">
        <title>Genomic Encyclopedia of Type Strains, Phase I: The one thousand microbial genomes (KMG-I) project.</title>
        <authorList>
            <person name="Kyrpides N.C."/>
            <person name="Woyke T."/>
            <person name="Eisen J.A."/>
            <person name="Garrity G."/>
            <person name="Lilburn T.G."/>
            <person name="Beck B.J."/>
            <person name="Whitman W.B."/>
            <person name="Hugenholtz P."/>
            <person name="Klenk H.P."/>
        </authorList>
    </citation>
    <scope>NUCLEOTIDE SEQUENCE [LARGE SCALE GENOMIC DNA]</scope>
    <source>
        <strain evidence="2 3">DSM 45044</strain>
    </source>
</reference>